<gene>
    <name evidence="5" type="primary">LOC107991009</name>
    <name evidence="3" type="synonym">107991009</name>
</gene>
<evidence type="ECO:0000256" key="2">
    <source>
        <dbReference type="SAM" id="Phobius"/>
    </source>
</evidence>
<dbReference type="AlphaFoldDB" id="A0A1S4DXN3"/>
<keyword evidence="2" id="KW-0472">Membrane</keyword>
<keyword evidence="4" id="KW-1185">Reference proteome</keyword>
<dbReference type="Proteomes" id="UP001652600">
    <property type="component" value="Chromosome 5"/>
</dbReference>
<dbReference type="Gramene" id="MELO3C031079.2.1">
    <property type="protein sequence ID" value="MELO3C031079.2.1"/>
    <property type="gene ID" value="MELO3C031079.2"/>
</dbReference>
<dbReference type="InParanoid" id="A0A1S4DXN3"/>
<evidence type="ECO:0000313" key="3">
    <source>
        <dbReference type="EnsemblPlants" id="MELO3C031079.2.1"/>
    </source>
</evidence>
<evidence type="ECO:0000313" key="4">
    <source>
        <dbReference type="Proteomes" id="UP001652600"/>
    </source>
</evidence>
<name>A0A1S4DXN3_CUCME</name>
<keyword evidence="2" id="KW-0812">Transmembrane</keyword>
<dbReference type="EnsemblPlants" id="MELO3C031079.2.1">
    <property type="protein sequence ID" value="MELO3C031079.2.1"/>
    <property type="gene ID" value="MELO3C031079.2"/>
</dbReference>
<dbReference type="KEGG" id="cmo:107991009"/>
<evidence type="ECO:0000313" key="5">
    <source>
        <dbReference type="RefSeq" id="XP_016900741.1"/>
    </source>
</evidence>
<accession>A0A1S4DXN3</accession>
<keyword evidence="2" id="KW-1133">Transmembrane helix</keyword>
<dbReference type="GeneID" id="107991009"/>
<dbReference type="RefSeq" id="XP_016900741.1">
    <property type="nucleotide sequence ID" value="XM_017045252.1"/>
</dbReference>
<feature type="transmembrane region" description="Helical" evidence="2">
    <location>
        <begin position="33"/>
        <end position="57"/>
    </location>
</feature>
<proteinExistence type="predicted"/>
<feature type="region of interest" description="Disordered" evidence="1">
    <location>
        <begin position="1"/>
        <end position="27"/>
    </location>
</feature>
<dbReference type="OrthoDB" id="1745624at2759"/>
<protein>
    <submittedName>
        <fullName evidence="5">Uncharacterized protein LOC107991009</fullName>
    </submittedName>
</protein>
<feature type="transmembrane region" description="Helical" evidence="2">
    <location>
        <begin position="69"/>
        <end position="98"/>
    </location>
</feature>
<sequence>MSGTGKATKKKSSNSGGAKKAMGDRRNEQSETALGFFGAGGHVRISGILCLSAFGVLQPPSEHSSPNSTMSFCVTAAGISVFCSGCFLFVVFLIFFVSFKLGKLLLVLVATLAPEGAIFEGKQRNLSKKKKQRGLSEKI</sequence>
<evidence type="ECO:0000256" key="1">
    <source>
        <dbReference type="SAM" id="MobiDB-lite"/>
    </source>
</evidence>
<organism evidence="4 5">
    <name type="scientific">Cucumis melo</name>
    <name type="common">Muskmelon</name>
    <dbReference type="NCBI Taxonomy" id="3656"/>
    <lineage>
        <taxon>Eukaryota</taxon>
        <taxon>Viridiplantae</taxon>
        <taxon>Streptophyta</taxon>
        <taxon>Embryophyta</taxon>
        <taxon>Tracheophyta</taxon>
        <taxon>Spermatophyta</taxon>
        <taxon>Magnoliopsida</taxon>
        <taxon>eudicotyledons</taxon>
        <taxon>Gunneridae</taxon>
        <taxon>Pentapetalae</taxon>
        <taxon>rosids</taxon>
        <taxon>fabids</taxon>
        <taxon>Cucurbitales</taxon>
        <taxon>Cucurbitaceae</taxon>
        <taxon>Benincaseae</taxon>
        <taxon>Cucumis</taxon>
    </lineage>
</organism>
<reference evidence="5" key="2">
    <citation type="submission" date="2025-04" db="UniProtKB">
        <authorList>
            <consortium name="RefSeq"/>
        </authorList>
    </citation>
    <scope>IDENTIFICATION</scope>
</reference>
<reference evidence="3" key="1">
    <citation type="submission" date="2023-03" db="UniProtKB">
        <authorList>
            <consortium name="EnsemblPlants"/>
        </authorList>
    </citation>
    <scope>IDENTIFICATION</scope>
</reference>